<dbReference type="CDD" id="cd02142">
    <property type="entry name" value="McbC_SagB-like_oxidoreductase"/>
    <property type="match status" value="1"/>
</dbReference>
<evidence type="ECO:0000259" key="1">
    <source>
        <dbReference type="Pfam" id="PF00881"/>
    </source>
</evidence>
<dbReference type="Gene3D" id="3.40.109.10">
    <property type="entry name" value="NADH Oxidase"/>
    <property type="match status" value="1"/>
</dbReference>
<dbReference type="InterPro" id="IPR020051">
    <property type="entry name" value="SagB-type_dehydrogenase"/>
</dbReference>
<protein>
    <submittedName>
        <fullName evidence="2">SagB/ThcOx family dehydrogenase</fullName>
    </submittedName>
</protein>
<gene>
    <name evidence="2" type="ORF">ENU14_02550</name>
</gene>
<reference evidence="2" key="1">
    <citation type="journal article" date="2020" name="mSystems">
        <title>Genome- and Community-Level Interaction Insights into Carbon Utilization and Element Cycling Functions of Hydrothermarchaeota in Hydrothermal Sediment.</title>
        <authorList>
            <person name="Zhou Z."/>
            <person name="Liu Y."/>
            <person name="Xu W."/>
            <person name="Pan J."/>
            <person name="Luo Z.H."/>
            <person name="Li M."/>
        </authorList>
    </citation>
    <scope>NUCLEOTIDE SEQUENCE [LARGE SCALE GENOMIC DNA]</scope>
    <source>
        <strain evidence="2">SpSt-642</strain>
    </source>
</reference>
<proteinExistence type="predicted"/>
<dbReference type="AlphaFoldDB" id="A0A7C4D832"/>
<dbReference type="Pfam" id="PF00881">
    <property type="entry name" value="Nitroreductase"/>
    <property type="match status" value="1"/>
</dbReference>
<evidence type="ECO:0000313" key="2">
    <source>
        <dbReference type="EMBL" id="HGM58452.1"/>
    </source>
</evidence>
<dbReference type="GO" id="GO:0016491">
    <property type="term" value="F:oxidoreductase activity"/>
    <property type="evidence" value="ECO:0007669"/>
    <property type="project" value="InterPro"/>
</dbReference>
<dbReference type="NCBIfam" id="TIGR03605">
    <property type="entry name" value="antibiot_sagB"/>
    <property type="match status" value="1"/>
</dbReference>
<dbReference type="EMBL" id="DTBJ01000018">
    <property type="protein sequence ID" value="HGM58452.1"/>
    <property type="molecule type" value="Genomic_DNA"/>
</dbReference>
<comment type="caution">
    <text evidence="2">The sequence shown here is derived from an EMBL/GenBank/DDBJ whole genome shotgun (WGS) entry which is preliminary data.</text>
</comment>
<feature type="domain" description="Nitroreductase" evidence="1">
    <location>
        <begin position="24"/>
        <end position="206"/>
    </location>
</feature>
<accession>A0A7C4D832</accession>
<dbReference type="SUPFAM" id="SSF55469">
    <property type="entry name" value="FMN-dependent nitroreductase-like"/>
    <property type="match status" value="1"/>
</dbReference>
<dbReference type="PANTHER" id="PTHR43745:SF2">
    <property type="entry name" value="NITROREDUCTASE MJ1384-RELATED"/>
    <property type="match status" value="1"/>
</dbReference>
<dbReference type="InterPro" id="IPR000415">
    <property type="entry name" value="Nitroreductase-like"/>
</dbReference>
<name>A0A7C4D832_STAMA</name>
<sequence>MNDVIYLPLPRIRKNLLSVEEAFAYRRSIRNYRNEPLTIEQLSQLLWTTYGISHPGKELKTSPSAGATYPLNVYVVVKTNGVKLENGKYLEPGIYKYDWRKHALVNVKKGDYSKELSRACLDQSWVFNAPVNIVLTAVFERTTMYYGERGVRYVYIDTGHAGQNIYLEATALGLGTVAVGAFIDEEVSRVIGLEPGEKPVYVFPVGVPVKTYIVKEEDIHEYINRFRK</sequence>
<organism evidence="2">
    <name type="scientific">Staphylothermus marinus</name>
    <dbReference type="NCBI Taxonomy" id="2280"/>
    <lineage>
        <taxon>Archaea</taxon>
        <taxon>Thermoproteota</taxon>
        <taxon>Thermoprotei</taxon>
        <taxon>Desulfurococcales</taxon>
        <taxon>Desulfurococcaceae</taxon>
        <taxon>Staphylothermus</taxon>
    </lineage>
</organism>
<dbReference type="PANTHER" id="PTHR43745">
    <property type="entry name" value="NITROREDUCTASE MJ1384-RELATED"/>
    <property type="match status" value="1"/>
</dbReference>
<dbReference type="InterPro" id="IPR052544">
    <property type="entry name" value="Bacteriocin_Proc_Enz"/>
</dbReference>
<dbReference type="InterPro" id="IPR029479">
    <property type="entry name" value="Nitroreductase"/>
</dbReference>